<keyword evidence="5" id="KW-1185">Reference proteome</keyword>
<evidence type="ECO:0000256" key="2">
    <source>
        <dbReference type="ARBA" id="ARBA00024341"/>
    </source>
</evidence>
<feature type="compositionally biased region" description="Polar residues" evidence="3">
    <location>
        <begin position="651"/>
        <end position="673"/>
    </location>
</feature>
<feature type="compositionally biased region" description="Low complexity" evidence="3">
    <location>
        <begin position="543"/>
        <end position="558"/>
    </location>
</feature>
<evidence type="ECO:0000313" key="5">
    <source>
        <dbReference type="Proteomes" id="UP001396334"/>
    </source>
</evidence>
<feature type="compositionally biased region" description="Polar residues" evidence="3">
    <location>
        <begin position="533"/>
        <end position="542"/>
    </location>
</feature>
<feature type="region of interest" description="Disordered" evidence="3">
    <location>
        <begin position="129"/>
        <end position="176"/>
    </location>
</feature>
<feature type="compositionally biased region" description="Basic and acidic residues" evidence="3">
    <location>
        <begin position="416"/>
        <end position="426"/>
    </location>
</feature>
<dbReference type="Proteomes" id="UP001396334">
    <property type="component" value="Unassembled WGS sequence"/>
</dbReference>
<feature type="region of interest" description="Disordered" evidence="3">
    <location>
        <begin position="407"/>
        <end position="457"/>
    </location>
</feature>
<evidence type="ECO:0000313" key="4">
    <source>
        <dbReference type="EMBL" id="KAK8487700.1"/>
    </source>
</evidence>
<evidence type="ECO:0000256" key="3">
    <source>
        <dbReference type="SAM" id="MobiDB-lite"/>
    </source>
</evidence>
<feature type="compositionally biased region" description="Basic and acidic residues" evidence="3">
    <location>
        <begin position="614"/>
        <end position="623"/>
    </location>
</feature>
<dbReference type="EMBL" id="JBBPBN010000384">
    <property type="protein sequence ID" value="KAK8487700.1"/>
    <property type="molecule type" value="Genomic_DNA"/>
</dbReference>
<organism evidence="4 5">
    <name type="scientific">Hibiscus sabdariffa</name>
    <name type="common">roselle</name>
    <dbReference type="NCBI Taxonomy" id="183260"/>
    <lineage>
        <taxon>Eukaryota</taxon>
        <taxon>Viridiplantae</taxon>
        <taxon>Streptophyta</taxon>
        <taxon>Embryophyta</taxon>
        <taxon>Tracheophyta</taxon>
        <taxon>Spermatophyta</taxon>
        <taxon>Magnoliopsida</taxon>
        <taxon>eudicotyledons</taxon>
        <taxon>Gunneridae</taxon>
        <taxon>Pentapetalae</taxon>
        <taxon>rosids</taxon>
        <taxon>malvids</taxon>
        <taxon>Malvales</taxon>
        <taxon>Malvaceae</taxon>
        <taxon>Malvoideae</taxon>
        <taxon>Hibiscus</taxon>
    </lineage>
</organism>
<reference evidence="4 5" key="1">
    <citation type="journal article" date="2024" name="G3 (Bethesda)">
        <title>Genome assembly of Hibiscus sabdariffa L. provides insights into metabolisms of medicinal natural products.</title>
        <authorList>
            <person name="Kim T."/>
        </authorList>
    </citation>
    <scope>NUCLEOTIDE SEQUENCE [LARGE SCALE GENOMIC DNA]</scope>
    <source>
        <strain evidence="4">TK-2024</strain>
        <tissue evidence="4">Old leaves</tissue>
    </source>
</reference>
<evidence type="ECO:0000256" key="1">
    <source>
        <dbReference type="ARBA" id="ARBA00022860"/>
    </source>
</evidence>
<dbReference type="PROSITE" id="PS50096">
    <property type="entry name" value="IQ"/>
    <property type="match status" value="1"/>
</dbReference>
<protein>
    <submittedName>
        <fullName evidence="4">Uncharacterized protein</fullName>
    </submittedName>
</protein>
<name>A0ABR2A3T9_9ROSI</name>
<feature type="compositionally biased region" description="Basic and acidic residues" evidence="3">
    <location>
        <begin position="434"/>
        <end position="444"/>
    </location>
</feature>
<comment type="similarity">
    <text evidence="2">Belongs to the IQD family.</text>
</comment>
<feature type="region of interest" description="Disordered" evidence="3">
    <location>
        <begin position="522"/>
        <end position="723"/>
    </location>
</feature>
<feature type="compositionally biased region" description="Polar residues" evidence="3">
    <location>
        <begin position="697"/>
        <end position="716"/>
    </location>
</feature>
<dbReference type="PANTHER" id="PTHR32295">
    <property type="entry name" value="IQ-DOMAIN 5-RELATED"/>
    <property type="match status" value="1"/>
</dbReference>
<proteinExistence type="inferred from homology"/>
<accession>A0ABR2A3T9</accession>
<gene>
    <name evidence="4" type="ORF">V6N11_012755</name>
</gene>
<keyword evidence="1" id="KW-0112">Calmodulin-binding</keyword>
<feature type="compositionally biased region" description="Low complexity" evidence="3">
    <location>
        <begin position="593"/>
        <end position="602"/>
    </location>
</feature>
<feature type="compositionally biased region" description="Pro residues" evidence="3">
    <location>
        <begin position="158"/>
        <end position="169"/>
    </location>
</feature>
<comment type="caution">
    <text evidence="4">The sequence shown here is derived from an EMBL/GenBank/DDBJ whole genome shotgun (WGS) entry which is preliminary data.</text>
</comment>
<sequence length="723" mass="78611">MECDIKCWIKTNLVAPNSFAKDGDGWDIMFGGLVWFLWLHRNGLIFADDEVTIRQPVLERARDWKVKAMLALAVTSMPSVTPIRHRTGIQRWTSPPLGWGKLQRFIVHAQMGKKRDWFCVVKKAFSPDSKKSKETSKSKKKWLGNSKNSGPAAVSLPPQEPATPKPTPTEPDILPDAQNEHKKHAYSVALATAMAAAAGVVAARAAADGVRPPSPQSESEERTSVEVVHAASAQGKSSGKDVVEAVHAASVQRKSSGKTAAGAVHFASVQGESSEMIVAAEDVHAASVQRNSLEITAAEAVHFASLPGESSEKITAAGAVHVAPAQRKSFEKTTAEAVHISSSEKKAAIKIQTAFRGKEGTGGLRRLKSYIQGQSMKQATTALRCMQTLARVQSQIRARRLRMSEENRMLQQQLQKKREKEQEEKNASMASDWRGSKKSKEQSEAIKQNRQQAAKKRERALAYAFTHQRSWKVPSKAANRTVMEQQSPHWGWSWFERWMAVRPWEMSTSAPNNAALNTVATSSISNNDNNNNKPSATATPSKLSTRPSARPSLLSPRSKIAPVSPVSSKIRQPATSVAPVSPVSSKIRQPTTSVASVSSVSSKIRQPTPSVTRCRGDEETDRQGRRHSSIGGFPSSRDDERPGISGAAAPNSKTTTALSQITKTRQSRLTNSPGLGVTPERGLAPAAKKRLSFPLKANSNIKQSGPPSPMPDNNTAVKYKVKK</sequence>
<dbReference type="PANTHER" id="PTHR32295:SF216">
    <property type="entry name" value="PROTEIN IQ-DOMAIN 3"/>
    <property type="match status" value="1"/>
</dbReference>
<feature type="compositionally biased region" description="Low complexity" evidence="3">
    <location>
        <begin position="573"/>
        <end position="585"/>
    </location>
</feature>